<reference evidence="2 3" key="1">
    <citation type="submission" date="2011-07" db="EMBL/GenBank/DDBJ databases">
        <title>The complete genome of chromosome of Emticicia oligotrophica DSM 17448.</title>
        <authorList>
            <consortium name="US DOE Joint Genome Institute (JGI-PGF)"/>
            <person name="Lucas S."/>
            <person name="Han J."/>
            <person name="Lapidus A."/>
            <person name="Bruce D."/>
            <person name="Goodwin L."/>
            <person name="Pitluck S."/>
            <person name="Peters L."/>
            <person name="Kyrpides N."/>
            <person name="Mavromatis K."/>
            <person name="Ivanova N."/>
            <person name="Ovchinnikova G."/>
            <person name="Teshima H."/>
            <person name="Detter J.C."/>
            <person name="Tapia R."/>
            <person name="Han C."/>
            <person name="Land M."/>
            <person name="Hauser L."/>
            <person name="Markowitz V."/>
            <person name="Cheng J.-F."/>
            <person name="Hugenholtz P."/>
            <person name="Woyke T."/>
            <person name="Wu D."/>
            <person name="Tindall B."/>
            <person name="Pomrenke H."/>
            <person name="Brambilla E."/>
            <person name="Klenk H.-P."/>
            <person name="Eisen J.A."/>
        </authorList>
    </citation>
    <scope>NUCLEOTIDE SEQUENCE [LARGE SCALE GENOMIC DNA]</scope>
    <source>
        <strain evidence="2 3">DSM 17448</strain>
    </source>
</reference>
<dbReference type="Proteomes" id="UP000002875">
    <property type="component" value="Chromosome"/>
</dbReference>
<evidence type="ECO:0000313" key="3">
    <source>
        <dbReference type="Proteomes" id="UP000002875"/>
    </source>
</evidence>
<evidence type="ECO:0000259" key="1">
    <source>
        <dbReference type="SMART" id="SM01321"/>
    </source>
</evidence>
<keyword evidence="3" id="KW-1185">Reference proteome</keyword>
<accession>A0ABM5N2M2</accession>
<dbReference type="SMART" id="SM01321">
    <property type="entry name" value="Y1_Tnp"/>
    <property type="match status" value="1"/>
</dbReference>
<dbReference type="InterPro" id="IPR036515">
    <property type="entry name" value="Transposase_17_sf"/>
</dbReference>
<organism evidence="2 3">
    <name type="scientific">Emticicia oligotrophica (strain DSM 17448 / CIP 109782 / MTCC 6937 / GPTSA100-15)</name>
    <dbReference type="NCBI Taxonomy" id="929562"/>
    <lineage>
        <taxon>Bacteria</taxon>
        <taxon>Pseudomonadati</taxon>
        <taxon>Bacteroidota</taxon>
        <taxon>Cytophagia</taxon>
        <taxon>Cytophagales</taxon>
        <taxon>Leadbetterellaceae</taxon>
        <taxon>Emticicia</taxon>
    </lineage>
</organism>
<protein>
    <recommendedName>
        <fullName evidence="1">Transposase IS200-like domain-containing protein</fullName>
    </recommendedName>
</protein>
<gene>
    <name evidence="2" type="ordered locus">Emtol_2476</name>
</gene>
<sequence length="213" mass="25401">MKSHTEKLEAKAKFHIYNRGINGEDIFKEERNYNYFLEKYAFFIQPIADTYAYCLLKKHFHVAIQTKSSEEIVKFYLETHPEKKTVPSVYKIISQQFASFFNSYAQAINKSYQRTGGLFEEPFRRILIDNDNYWAELISYIHTNSEKHGMVKDFRNYKHSSYHSHLSKAPTKLKREEVISLFGGEDKYKEFHINKQALLNLEKYMIDFDYVTP</sequence>
<dbReference type="PANTHER" id="PTHR34322">
    <property type="entry name" value="TRANSPOSASE, Y1_TNP DOMAIN-CONTAINING"/>
    <property type="match status" value="1"/>
</dbReference>
<dbReference type="RefSeq" id="WP_015029309.1">
    <property type="nucleotide sequence ID" value="NC_018748.1"/>
</dbReference>
<dbReference type="InterPro" id="IPR002686">
    <property type="entry name" value="Transposase_17"/>
</dbReference>
<evidence type="ECO:0000313" key="2">
    <source>
        <dbReference type="EMBL" id="AFK03612.1"/>
    </source>
</evidence>
<dbReference type="SUPFAM" id="SSF143422">
    <property type="entry name" value="Transposase IS200-like"/>
    <property type="match status" value="1"/>
</dbReference>
<proteinExistence type="predicted"/>
<feature type="domain" description="Transposase IS200-like" evidence="1">
    <location>
        <begin position="9"/>
        <end position="144"/>
    </location>
</feature>
<dbReference type="EMBL" id="CP002961">
    <property type="protein sequence ID" value="AFK03612.1"/>
    <property type="molecule type" value="Genomic_DNA"/>
</dbReference>
<dbReference type="PANTHER" id="PTHR34322:SF2">
    <property type="entry name" value="TRANSPOSASE IS200-LIKE DOMAIN-CONTAINING PROTEIN"/>
    <property type="match status" value="1"/>
</dbReference>
<name>A0ABM5N2M2_EMTOG</name>
<dbReference type="Gene3D" id="3.30.70.1290">
    <property type="entry name" value="Transposase IS200-like"/>
    <property type="match status" value="1"/>
</dbReference>